<evidence type="ECO:0000313" key="2">
    <source>
        <dbReference type="Proteomes" id="UP001184230"/>
    </source>
</evidence>
<dbReference type="EMBL" id="JAVDRF010000002">
    <property type="protein sequence ID" value="MDR6535587.1"/>
    <property type="molecule type" value="Genomic_DNA"/>
</dbReference>
<comment type="caution">
    <text evidence="1">The sequence shown here is derived from an EMBL/GenBank/DDBJ whole genome shotgun (WGS) entry which is preliminary data.</text>
</comment>
<accession>A0ABU1NAV5</accession>
<reference evidence="1 2" key="1">
    <citation type="submission" date="2023-07" db="EMBL/GenBank/DDBJ databases">
        <title>Sorghum-associated microbial communities from plants grown in Nebraska, USA.</title>
        <authorList>
            <person name="Schachtman D."/>
        </authorList>
    </citation>
    <scope>NUCLEOTIDE SEQUENCE [LARGE SCALE GENOMIC DNA]</scope>
    <source>
        <strain evidence="1 2">DS1781</strain>
    </source>
</reference>
<dbReference type="Proteomes" id="UP001184230">
    <property type="component" value="Unassembled WGS sequence"/>
</dbReference>
<evidence type="ECO:0000313" key="1">
    <source>
        <dbReference type="EMBL" id="MDR6535587.1"/>
    </source>
</evidence>
<protein>
    <submittedName>
        <fullName evidence="1">Uncharacterized protein</fullName>
    </submittedName>
</protein>
<proteinExistence type="predicted"/>
<dbReference type="RefSeq" id="WP_309899800.1">
    <property type="nucleotide sequence ID" value="NZ_JAVDRF010000002.1"/>
</dbReference>
<organism evidence="1 2">
    <name type="scientific">Variovorax soli</name>
    <dbReference type="NCBI Taxonomy" id="376815"/>
    <lineage>
        <taxon>Bacteria</taxon>
        <taxon>Pseudomonadati</taxon>
        <taxon>Pseudomonadota</taxon>
        <taxon>Betaproteobacteria</taxon>
        <taxon>Burkholderiales</taxon>
        <taxon>Comamonadaceae</taxon>
        <taxon>Variovorax</taxon>
    </lineage>
</organism>
<sequence>MPKLSSNDKAFRRACAVAVLNGIWTSHGGSIMDADNEGYALAIRSASRMAYQQADEMLRREQAEEGLPAREQ</sequence>
<name>A0ABU1NAV5_9BURK</name>
<keyword evidence="2" id="KW-1185">Reference proteome</keyword>
<gene>
    <name evidence="1" type="ORF">J2739_001347</name>
</gene>